<keyword evidence="3" id="KW-1185">Reference proteome</keyword>
<comment type="caution">
    <text evidence="2">The sequence shown here is derived from an EMBL/GenBank/DDBJ whole genome shotgun (WGS) entry which is preliminary data.</text>
</comment>
<evidence type="ECO:0000313" key="2">
    <source>
        <dbReference type="EMBL" id="KAJ7221249.1"/>
    </source>
</evidence>
<sequence length="432" mass="47466">MGSCALSSVDFTKYYHFPSSDSRFAARVLALLVHARRNRMRLPLVARCWPLRWSLPPDAACFPPVASRRLLATSRALAAARCLLPTARTWRHGGGLCPTSRPEIDRRKREGQARTKNALPVAHYLHTRFSLLAHPSPKTLAHCTRSLPVTRSPLHAVCRTPPASRRLPPAACLPPPASRRLPPAACLPPPASRRRSPVARGPSHVACRTPAVASVRPTLTTCAHCLAPHATHTPPTARRCLPAVSRCPLPASRFLLPASRFPLPAARCPRSLAAACHSPPLATRRPRPARPSLAHLPLSVRFTLPTSRWLRFPLAASTRPTHASRRPLRAAKTRQPSFSDAALRPPMPSLSPLARAPSSLHTPATALVFIFFRRARVHAQVLAPLIYVLVRAIFFFRFLHVGIGPGFVCTSSSMRGDGRIVRWRAYILVTFL</sequence>
<name>A0AAD6VX47_9AGAR</name>
<evidence type="ECO:0000256" key="1">
    <source>
        <dbReference type="SAM" id="MobiDB-lite"/>
    </source>
</evidence>
<feature type="compositionally biased region" description="Basic residues" evidence="1">
    <location>
        <begin position="322"/>
        <end position="332"/>
    </location>
</feature>
<feature type="region of interest" description="Disordered" evidence="1">
    <location>
        <begin position="183"/>
        <end position="203"/>
    </location>
</feature>
<organism evidence="2 3">
    <name type="scientific">Mycena pura</name>
    <dbReference type="NCBI Taxonomy" id="153505"/>
    <lineage>
        <taxon>Eukaryota</taxon>
        <taxon>Fungi</taxon>
        <taxon>Dikarya</taxon>
        <taxon>Basidiomycota</taxon>
        <taxon>Agaricomycotina</taxon>
        <taxon>Agaricomycetes</taxon>
        <taxon>Agaricomycetidae</taxon>
        <taxon>Agaricales</taxon>
        <taxon>Marasmiineae</taxon>
        <taxon>Mycenaceae</taxon>
        <taxon>Mycena</taxon>
    </lineage>
</organism>
<dbReference type="AlphaFoldDB" id="A0AAD6VX47"/>
<protein>
    <submittedName>
        <fullName evidence="2">Uncharacterized protein</fullName>
    </submittedName>
</protein>
<proteinExistence type="predicted"/>
<feature type="region of interest" description="Disordered" evidence="1">
    <location>
        <begin position="320"/>
        <end position="340"/>
    </location>
</feature>
<reference evidence="2" key="1">
    <citation type="submission" date="2023-03" db="EMBL/GenBank/DDBJ databases">
        <title>Massive genome expansion in bonnet fungi (Mycena s.s.) driven by repeated elements and novel gene families across ecological guilds.</title>
        <authorList>
            <consortium name="Lawrence Berkeley National Laboratory"/>
            <person name="Harder C.B."/>
            <person name="Miyauchi S."/>
            <person name="Viragh M."/>
            <person name="Kuo A."/>
            <person name="Thoen E."/>
            <person name="Andreopoulos B."/>
            <person name="Lu D."/>
            <person name="Skrede I."/>
            <person name="Drula E."/>
            <person name="Henrissat B."/>
            <person name="Morin E."/>
            <person name="Kohler A."/>
            <person name="Barry K."/>
            <person name="LaButti K."/>
            <person name="Morin E."/>
            <person name="Salamov A."/>
            <person name="Lipzen A."/>
            <person name="Mereny Z."/>
            <person name="Hegedus B."/>
            <person name="Baldrian P."/>
            <person name="Stursova M."/>
            <person name="Weitz H."/>
            <person name="Taylor A."/>
            <person name="Grigoriev I.V."/>
            <person name="Nagy L.G."/>
            <person name="Martin F."/>
            <person name="Kauserud H."/>
        </authorList>
    </citation>
    <scope>NUCLEOTIDE SEQUENCE</scope>
    <source>
        <strain evidence="2">9144</strain>
    </source>
</reference>
<accession>A0AAD6VX47</accession>
<evidence type="ECO:0000313" key="3">
    <source>
        <dbReference type="Proteomes" id="UP001219525"/>
    </source>
</evidence>
<gene>
    <name evidence="2" type="ORF">GGX14DRAFT_669171</name>
</gene>
<dbReference type="EMBL" id="JARJCW010000008">
    <property type="protein sequence ID" value="KAJ7221249.1"/>
    <property type="molecule type" value="Genomic_DNA"/>
</dbReference>
<dbReference type="Proteomes" id="UP001219525">
    <property type="component" value="Unassembled WGS sequence"/>
</dbReference>